<dbReference type="FunFam" id="3.20.20.80:FF:000050">
    <property type="entry name" value="Beta-mannosidase B"/>
    <property type="match status" value="1"/>
</dbReference>
<evidence type="ECO:0000256" key="14">
    <source>
        <dbReference type="ARBA" id="ARBA00041069"/>
    </source>
</evidence>
<dbReference type="InterPro" id="IPR013783">
    <property type="entry name" value="Ig-like_fold"/>
</dbReference>
<feature type="domain" description="Beta-mannosidase Ig-fold" evidence="17">
    <location>
        <begin position="754"/>
        <end position="826"/>
    </location>
</feature>
<dbReference type="InterPro" id="IPR008979">
    <property type="entry name" value="Galactose-bd-like_sf"/>
</dbReference>
<name>A0A8J8MNH7_9FIRM</name>
<keyword evidence="21" id="KW-1185">Reference proteome</keyword>
<evidence type="ECO:0000256" key="8">
    <source>
        <dbReference type="ARBA" id="ARBA00022729"/>
    </source>
</evidence>
<dbReference type="Pfam" id="PF17786">
    <property type="entry name" value="Mannosidase_ig"/>
    <property type="match status" value="1"/>
</dbReference>
<evidence type="ECO:0000256" key="1">
    <source>
        <dbReference type="ARBA" id="ARBA00000829"/>
    </source>
</evidence>
<dbReference type="PANTHER" id="PTHR43730">
    <property type="entry name" value="BETA-MANNOSIDASE"/>
    <property type="match status" value="1"/>
</dbReference>
<evidence type="ECO:0000256" key="2">
    <source>
        <dbReference type="ARBA" id="ARBA00004371"/>
    </source>
</evidence>
<dbReference type="Pfam" id="PF22666">
    <property type="entry name" value="Glyco_hydro_2_N2"/>
    <property type="match status" value="1"/>
</dbReference>
<evidence type="ECO:0000256" key="7">
    <source>
        <dbReference type="ARBA" id="ARBA00022525"/>
    </source>
</evidence>
<dbReference type="FunFam" id="2.60.120.260:FF:000060">
    <property type="entry name" value="Probable beta-mannosidase"/>
    <property type="match status" value="1"/>
</dbReference>
<dbReference type="GO" id="GO:0005576">
    <property type="term" value="C:extracellular region"/>
    <property type="evidence" value="ECO:0007669"/>
    <property type="project" value="UniProtKB-SubCell"/>
</dbReference>
<dbReference type="Gene3D" id="2.60.120.260">
    <property type="entry name" value="Galactose-binding domain-like"/>
    <property type="match status" value="1"/>
</dbReference>
<comment type="similarity">
    <text evidence="13">Belongs to the glycosyl hydrolase 2 family. Beta-mannosidase B subfamily.</text>
</comment>
<keyword evidence="12" id="KW-0326">Glycosidase</keyword>
<sequence>MEKITLNGEWVLSGGEFAQVKANVPGCVHTDLLHEKLIDDPYYRDNESKLMYLGELDWVYERTFFVSADMMACNKIDLICHGLDTLATVSINDHTVAKTNNMFRKWIFDIHDCINEGQNTIRIKCQSTYPYMKEKLEERYLAITGANHHRILGSNYVRKMQCNYGWDWGPMCVTAGIWKDIEVVGYHHAKLDHVQTKQSHDEHMVELQVITHLAGNIEPNKLFLDITLEHEGKHVASKVYPVKDSSTAVPITIENPALWWPNNLGKQNLYTLSVHLLDNNNQLMDNKQFRIGLRTLVLDIHKDQYGESFQFVVNGIPFFAKGGNWIPIDTFVTRGSDAFYRQQLTDVKNANMNFIRVWGGGIYESDVFYDLCDELGLCVWQDFAFACSAYPVYDKDFLDTFKQEAIDNIKRIRHHASLALWCGNNEIEYMGNMVSDALEEGKMTWDEYKLLFDELIPSLITTYDNEHSYWASSPMDDSHDRKDPNDATKGDAHLWDVWHGREPFEWYRTCHHRFNSEFGFQSFPEPNVVKSYTKKEDRNITSYVMEKHQRSVIGNETIILYMLSWFKLPTSFDMLLWTSQILQSLAIKYAVENWRRKMPEGMGTLYWQINDCWPVASWSSIDAMGNLKALHYSAKKFYNPVLISGIEDKDNLSVEIHLTNDTLEKQSGVIQWTLFHVNGCVLKEGTMEASIEANTASAVTTLNLYEAIEHAGGVRHVVLHYAFAVHDQVLSENTTYFVYPKHLELEKPDFKVGITKVTNQQYQVTVSSNKPCLWVWMELGHITARYSDRFFDLFNGQTKEVTIHMNEGLELHAFRSQLVIHSIVDTYQS</sequence>
<dbReference type="Gene3D" id="2.60.40.10">
    <property type="entry name" value="Immunoglobulins"/>
    <property type="match status" value="3"/>
</dbReference>
<keyword evidence="10" id="KW-0325">Glycoprotein</keyword>
<dbReference type="InterPro" id="IPR041447">
    <property type="entry name" value="Mannosidase_ig"/>
</dbReference>
<evidence type="ECO:0000256" key="4">
    <source>
        <dbReference type="ARBA" id="ARBA00004740"/>
    </source>
</evidence>
<dbReference type="SUPFAM" id="SSF49303">
    <property type="entry name" value="beta-Galactosidase/glucuronidase domain"/>
    <property type="match status" value="3"/>
</dbReference>
<proteinExistence type="inferred from homology"/>
<evidence type="ECO:0000259" key="19">
    <source>
        <dbReference type="Pfam" id="PF22666"/>
    </source>
</evidence>
<comment type="pathway">
    <text evidence="4">Glycan metabolism; N-glycan degradation.</text>
</comment>
<feature type="domain" description="Glycoside hydrolase family 2 immunoglobulin-like beta-sandwich" evidence="16">
    <location>
        <begin position="192"/>
        <end position="294"/>
    </location>
</feature>
<evidence type="ECO:0000256" key="3">
    <source>
        <dbReference type="ARBA" id="ARBA00004613"/>
    </source>
</evidence>
<comment type="subcellular location">
    <subcellularLocation>
        <location evidence="2">Lysosome</location>
    </subcellularLocation>
    <subcellularLocation>
        <location evidence="3">Secreted</location>
    </subcellularLocation>
</comment>
<dbReference type="SUPFAM" id="SSF49785">
    <property type="entry name" value="Galactose-binding domain-like"/>
    <property type="match status" value="1"/>
</dbReference>
<keyword evidence="7" id="KW-0964">Secreted</keyword>
<dbReference type="RefSeq" id="WP_212695508.1">
    <property type="nucleotide sequence ID" value="NZ_CP058649.1"/>
</dbReference>
<accession>A0A8J8MNH7</accession>
<evidence type="ECO:0000259" key="17">
    <source>
        <dbReference type="Pfam" id="PF17753"/>
    </source>
</evidence>
<dbReference type="KEGG" id="vpy:HZI73_22015"/>
<dbReference type="InterPro" id="IPR041625">
    <property type="entry name" value="Beta-mannosidase_Ig"/>
</dbReference>
<keyword evidence="11" id="KW-0458">Lysosome</keyword>
<dbReference type="Proteomes" id="UP000683246">
    <property type="component" value="Chromosome"/>
</dbReference>
<evidence type="ECO:0000256" key="6">
    <source>
        <dbReference type="ARBA" id="ARBA00012754"/>
    </source>
</evidence>
<dbReference type="GO" id="GO:0006516">
    <property type="term" value="P:glycoprotein catabolic process"/>
    <property type="evidence" value="ECO:0007669"/>
    <property type="project" value="TreeGrafter"/>
</dbReference>
<evidence type="ECO:0000313" key="21">
    <source>
        <dbReference type="Proteomes" id="UP000683246"/>
    </source>
</evidence>
<feature type="domain" description="Beta-mannosidase-like galactose-binding" evidence="19">
    <location>
        <begin position="19"/>
        <end position="179"/>
    </location>
</feature>
<evidence type="ECO:0000256" key="13">
    <source>
        <dbReference type="ARBA" id="ARBA00038429"/>
    </source>
</evidence>
<dbReference type="Pfam" id="PF17753">
    <property type="entry name" value="Ig_mannosidase"/>
    <property type="match status" value="1"/>
</dbReference>
<evidence type="ECO:0000256" key="5">
    <source>
        <dbReference type="ARBA" id="ARBA00011738"/>
    </source>
</evidence>
<comment type="subunit">
    <text evidence="5">Homodimer.</text>
</comment>
<evidence type="ECO:0000256" key="12">
    <source>
        <dbReference type="ARBA" id="ARBA00023295"/>
    </source>
</evidence>
<dbReference type="EMBL" id="CP058649">
    <property type="protein sequence ID" value="QUI24811.1"/>
    <property type="molecule type" value="Genomic_DNA"/>
</dbReference>
<dbReference type="InterPro" id="IPR006102">
    <property type="entry name" value="Ig-like_GH2"/>
</dbReference>
<dbReference type="Pfam" id="PF00703">
    <property type="entry name" value="Glyco_hydro_2"/>
    <property type="match status" value="1"/>
</dbReference>
<gene>
    <name evidence="20" type="ORF">HZI73_22015</name>
</gene>
<feature type="domain" description="Mannosidase Ig/CBM-like" evidence="18">
    <location>
        <begin position="654"/>
        <end position="742"/>
    </location>
</feature>
<dbReference type="InterPro" id="IPR036156">
    <property type="entry name" value="Beta-gal/glucu_dom_sf"/>
</dbReference>
<keyword evidence="9 20" id="KW-0378">Hydrolase</keyword>
<evidence type="ECO:0000256" key="11">
    <source>
        <dbReference type="ARBA" id="ARBA00023228"/>
    </source>
</evidence>
<dbReference type="PANTHER" id="PTHR43730:SF1">
    <property type="entry name" value="BETA-MANNOSIDASE"/>
    <property type="match status" value="1"/>
</dbReference>
<dbReference type="Gene3D" id="3.20.20.80">
    <property type="entry name" value="Glycosidases"/>
    <property type="match status" value="1"/>
</dbReference>
<evidence type="ECO:0000259" key="16">
    <source>
        <dbReference type="Pfam" id="PF00703"/>
    </source>
</evidence>
<dbReference type="GO" id="GO:0005764">
    <property type="term" value="C:lysosome"/>
    <property type="evidence" value="ECO:0007669"/>
    <property type="project" value="UniProtKB-SubCell"/>
</dbReference>
<organism evidence="20 21">
    <name type="scientific">Vallitalea pronyensis</name>
    <dbReference type="NCBI Taxonomy" id="1348613"/>
    <lineage>
        <taxon>Bacteria</taxon>
        <taxon>Bacillati</taxon>
        <taxon>Bacillota</taxon>
        <taxon>Clostridia</taxon>
        <taxon>Lachnospirales</taxon>
        <taxon>Vallitaleaceae</taxon>
        <taxon>Vallitalea</taxon>
    </lineage>
</organism>
<comment type="catalytic activity">
    <reaction evidence="1">
        <text>Hydrolysis of terminal, non-reducing beta-D-mannose residues in beta-D-mannosides.</text>
        <dbReference type="EC" id="3.2.1.25"/>
    </reaction>
</comment>
<dbReference type="AlphaFoldDB" id="A0A8J8MNH7"/>
<keyword evidence="8" id="KW-0732">Signal</keyword>
<dbReference type="GO" id="GO:0005975">
    <property type="term" value="P:carbohydrate metabolic process"/>
    <property type="evidence" value="ECO:0007669"/>
    <property type="project" value="InterPro"/>
</dbReference>
<dbReference type="InterPro" id="IPR017853">
    <property type="entry name" value="GH"/>
</dbReference>
<dbReference type="InterPro" id="IPR050887">
    <property type="entry name" value="Beta-mannosidase_GH2"/>
</dbReference>
<evidence type="ECO:0000256" key="15">
    <source>
        <dbReference type="ARBA" id="ARBA00041614"/>
    </source>
</evidence>
<evidence type="ECO:0000259" key="18">
    <source>
        <dbReference type="Pfam" id="PF17786"/>
    </source>
</evidence>
<evidence type="ECO:0000256" key="10">
    <source>
        <dbReference type="ARBA" id="ARBA00023180"/>
    </source>
</evidence>
<reference evidence="20" key="1">
    <citation type="submission" date="2020-07" db="EMBL/GenBank/DDBJ databases">
        <title>Vallitalea pronyensis genome.</title>
        <authorList>
            <person name="Postec A."/>
        </authorList>
    </citation>
    <scope>NUCLEOTIDE SEQUENCE</scope>
    <source>
        <strain evidence="20">FatNI3</strain>
    </source>
</reference>
<evidence type="ECO:0000256" key="9">
    <source>
        <dbReference type="ARBA" id="ARBA00022801"/>
    </source>
</evidence>
<dbReference type="InterPro" id="IPR054593">
    <property type="entry name" value="Beta-mannosidase-like_N2"/>
</dbReference>
<dbReference type="GO" id="GO:0004567">
    <property type="term" value="F:beta-mannosidase activity"/>
    <property type="evidence" value="ECO:0007669"/>
    <property type="project" value="UniProtKB-EC"/>
</dbReference>
<dbReference type="EC" id="3.2.1.25" evidence="6"/>
<protein>
    <recommendedName>
        <fullName evidence="14">Beta-mannosidase B</fullName>
        <ecNumber evidence="6">3.2.1.25</ecNumber>
    </recommendedName>
    <alternativeName>
        <fullName evidence="15">Mannanase B</fullName>
    </alternativeName>
</protein>
<evidence type="ECO:0000313" key="20">
    <source>
        <dbReference type="EMBL" id="QUI24811.1"/>
    </source>
</evidence>
<dbReference type="SUPFAM" id="SSF51445">
    <property type="entry name" value="(Trans)glycosidases"/>
    <property type="match status" value="1"/>
</dbReference>